<reference evidence="4 5" key="1">
    <citation type="journal article" date="2023" name="Mol. Biol. Evol.">
        <title>Genomics of Secondarily Temperate Adaptation in the Only Non-Antarctic Icefish.</title>
        <authorList>
            <person name="Rivera-Colon A.G."/>
            <person name="Rayamajhi N."/>
            <person name="Minhas B.F."/>
            <person name="Madrigal G."/>
            <person name="Bilyk K.T."/>
            <person name="Yoon V."/>
            <person name="Hune M."/>
            <person name="Gregory S."/>
            <person name="Cheng C.H.C."/>
            <person name="Catchen J.M."/>
        </authorList>
    </citation>
    <scope>NUCLEOTIDE SEQUENCE [LARGE SCALE GENOMIC DNA]</scope>
    <source>
        <tissue evidence="4">White muscle</tissue>
    </source>
</reference>
<dbReference type="AlphaFoldDB" id="A0AAN8DAU3"/>
<dbReference type="GO" id="GO:0005737">
    <property type="term" value="C:cytoplasm"/>
    <property type="evidence" value="ECO:0007669"/>
    <property type="project" value="TreeGrafter"/>
</dbReference>
<sequence>MSSQKLPGSFGVLFPGYSLPMKAERSRNKERLEASLAGLCELELLKQRQECRVLSALCLGDSPVPGRPPWGALRSARCALDAPSGSASEDLSLQTSSVQWGMKASLEQQVAELKVSTEVHSTGSPSDPREESQLGSGKENHRGFSLKDV</sequence>
<proteinExistence type="inferred from homology"/>
<comment type="caution">
    <text evidence="4">The sequence shown here is derived from an EMBL/GenBank/DDBJ whole genome shotgun (WGS) entry which is preliminary data.</text>
</comment>
<dbReference type="Proteomes" id="UP001331515">
    <property type="component" value="Unassembled WGS sequence"/>
</dbReference>
<evidence type="ECO:0000256" key="1">
    <source>
        <dbReference type="ARBA" id="ARBA00010807"/>
    </source>
</evidence>
<feature type="compositionally biased region" description="Basic and acidic residues" evidence="3">
    <location>
        <begin position="127"/>
        <end position="149"/>
    </location>
</feature>
<dbReference type="EMBL" id="JAURVH010001525">
    <property type="protein sequence ID" value="KAK5918680.1"/>
    <property type="molecule type" value="Genomic_DNA"/>
</dbReference>
<evidence type="ECO:0000313" key="5">
    <source>
        <dbReference type="Proteomes" id="UP001331515"/>
    </source>
</evidence>
<protein>
    <submittedName>
        <fullName evidence="4">Uncharacterized protein</fullName>
    </submittedName>
</protein>
<keyword evidence="5" id="KW-1185">Reference proteome</keyword>
<gene>
    <name evidence="4" type="ORF">CgunFtcFv8_003421</name>
</gene>
<dbReference type="PANTHER" id="PTHR15919:SF1">
    <property type="entry name" value="DAPPER HOMOLOG 3"/>
    <property type="match status" value="1"/>
</dbReference>
<evidence type="ECO:0000313" key="4">
    <source>
        <dbReference type="EMBL" id="KAK5918680.1"/>
    </source>
</evidence>
<evidence type="ECO:0000256" key="2">
    <source>
        <dbReference type="ARBA" id="ARBA00023054"/>
    </source>
</evidence>
<dbReference type="GO" id="GO:0090090">
    <property type="term" value="P:negative regulation of canonical Wnt signaling pathway"/>
    <property type="evidence" value="ECO:0007669"/>
    <property type="project" value="TreeGrafter"/>
</dbReference>
<feature type="region of interest" description="Disordered" evidence="3">
    <location>
        <begin position="113"/>
        <end position="149"/>
    </location>
</feature>
<accession>A0AAN8DAU3</accession>
<dbReference type="InterPro" id="IPR024843">
    <property type="entry name" value="Dapper"/>
</dbReference>
<dbReference type="Pfam" id="PF15268">
    <property type="entry name" value="Dapper"/>
    <property type="match status" value="1"/>
</dbReference>
<comment type="similarity">
    <text evidence="1">Belongs to the dapper family.</text>
</comment>
<keyword evidence="2" id="KW-0175">Coiled coil</keyword>
<name>A0AAN8DAU3_CHAGU</name>
<dbReference type="PANTHER" id="PTHR15919">
    <property type="entry name" value="DAPPER-RELATED"/>
    <property type="match status" value="1"/>
</dbReference>
<evidence type="ECO:0000256" key="3">
    <source>
        <dbReference type="SAM" id="MobiDB-lite"/>
    </source>
</evidence>
<organism evidence="4 5">
    <name type="scientific">Champsocephalus gunnari</name>
    <name type="common">Mackerel icefish</name>
    <dbReference type="NCBI Taxonomy" id="52237"/>
    <lineage>
        <taxon>Eukaryota</taxon>
        <taxon>Metazoa</taxon>
        <taxon>Chordata</taxon>
        <taxon>Craniata</taxon>
        <taxon>Vertebrata</taxon>
        <taxon>Euteleostomi</taxon>
        <taxon>Actinopterygii</taxon>
        <taxon>Neopterygii</taxon>
        <taxon>Teleostei</taxon>
        <taxon>Neoteleostei</taxon>
        <taxon>Acanthomorphata</taxon>
        <taxon>Eupercaria</taxon>
        <taxon>Perciformes</taxon>
        <taxon>Notothenioidei</taxon>
        <taxon>Channichthyidae</taxon>
        <taxon>Champsocephalus</taxon>
    </lineage>
</organism>